<dbReference type="Proteomes" id="UP001230289">
    <property type="component" value="Unassembled WGS sequence"/>
</dbReference>
<name>A0ABU0XG12_9MICO</name>
<reference evidence="1 2" key="1">
    <citation type="submission" date="2023-08" db="EMBL/GenBank/DDBJ databases">
        <title>Microbacterium sp. nov., isolated from a waste landfill.</title>
        <authorList>
            <person name="Wen W."/>
        </authorList>
    </citation>
    <scope>NUCLEOTIDE SEQUENCE [LARGE SCALE GENOMIC DNA]</scope>
    <source>
        <strain evidence="1 2">ASV81</strain>
    </source>
</reference>
<evidence type="ECO:0000313" key="1">
    <source>
        <dbReference type="EMBL" id="MDQ4212630.1"/>
    </source>
</evidence>
<proteinExistence type="predicted"/>
<keyword evidence="2" id="KW-1185">Reference proteome</keyword>
<dbReference type="Gene3D" id="2.130.10.10">
    <property type="entry name" value="YVTN repeat-like/Quinoprotein amine dehydrogenase"/>
    <property type="match status" value="1"/>
</dbReference>
<comment type="caution">
    <text evidence="1">The sequence shown here is derived from an EMBL/GenBank/DDBJ whole genome shotgun (WGS) entry which is preliminary data.</text>
</comment>
<dbReference type="RefSeq" id="WP_308487561.1">
    <property type="nucleotide sequence ID" value="NZ_JAVFCB010000001.1"/>
</dbReference>
<evidence type="ECO:0000313" key="2">
    <source>
        <dbReference type="Proteomes" id="UP001230289"/>
    </source>
</evidence>
<gene>
    <name evidence="1" type="ORF">RBR11_01715</name>
</gene>
<dbReference type="InterPro" id="IPR015943">
    <property type="entry name" value="WD40/YVTN_repeat-like_dom_sf"/>
</dbReference>
<protein>
    <submittedName>
        <fullName evidence="1">ScyD/ScyE family protein</fullName>
    </submittedName>
</protein>
<accession>A0ABU0XG12</accession>
<dbReference type="NCBIfam" id="NF033206">
    <property type="entry name" value="ScyE_fam"/>
    <property type="match status" value="1"/>
</dbReference>
<organism evidence="1 2">
    <name type="scientific">Microbacterium capsulatum</name>
    <dbReference type="NCBI Taxonomy" id="3041921"/>
    <lineage>
        <taxon>Bacteria</taxon>
        <taxon>Bacillati</taxon>
        <taxon>Actinomycetota</taxon>
        <taxon>Actinomycetes</taxon>
        <taxon>Micrococcales</taxon>
        <taxon>Microbacteriaceae</taxon>
        <taxon>Microbacterium</taxon>
    </lineage>
</organism>
<sequence>MPFSIAVDGPRVLIADGGTGTVGQLQPDGSITPVVTGVDGVAGVAVRGKWLAYTSTHTDFDTFTNTASGLNIRTPQGTTVYADTHAFERANNPDQINTYGVASADPCVQAVLGPQYTGGVDSHAYNVASWNGRWIVADAGANALLTVDDAGTVSTLAVLPPQPAEITAEVVAALGMPDCVAGVTYAFEPVPTDVEVGADGMLYVTTLPGGPESAALGARGSVYRVDPNTGVSGRVATGFLGATNLAIGKNGEIYVTELFGGQVSVLRGGVVSPFAALPGAVSVATGANGRVWVATMANEDPAAPGTIVSISNGKVKVQGKVTH</sequence>
<dbReference type="SUPFAM" id="SSF63825">
    <property type="entry name" value="YWTD domain"/>
    <property type="match status" value="1"/>
</dbReference>
<dbReference type="EMBL" id="JAVFCB010000001">
    <property type="protein sequence ID" value="MDQ4212630.1"/>
    <property type="molecule type" value="Genomic_DNA"/>
</dbReference>
<dbReference type="SUPFAM" id="SSF63829">
    <property type="entry name" value="Calcium-dependent phosphotriesterase"/>
    <property type="match status" value="1"/>
</dbReference>
<dbReference type="InterPro" id="IPR048031">
    <property type="entry name" value="ScyD/ScyE-like"/>
</dbReference>